<evidence type="ECO:0000259" key="3">
    <source>
        <dbReference type="Pfam" id="PF10365"/>
    </source>
</evidence>
<dbReference type="EMBL" id="DXFB01000109">
    <property type="protein sequence ID" value="HIX45369.1"/>
    <property type="molecule type" value="Genomic_DNA"/>
</dbReference>
<evidence type="ECO:0000256" key="1">
    <source>
        <dbReference type="ARBA" id="ARBA00022801"/>
    </source>
</evidence>
<protein>
    <submittedName>
        <fullName evidence="5">Choice-of-anchor J domain-containing protein</fullName>
    </submittedName>
</protein>
<proteinExistence type="predicted"/>
<dbReference type="AlphaFoldDB" id="A0A9D2AQF2"/>
<feature type="domain" description="CARDB" evidence="2">
    <location>
        <begin position="360"/>
        <end position="453"/>
    </location>
</feature>
<dbReference type="GO" id="GO:0016787">
    <property type="term" value="F:hydrolase activity"/>
    <property type="evidence" value="ECO:0007669"/>
    <property type="project" value="UniProtKB-KW"/>
</dbReference>
<accession>A0A9D2AQF2</accession>
<feature type="domain" description="Peptidase C25 gingipain C-terminal" evidence="3">
    <location>
        <begin position="1"/>
        <end position="71"/>
    </location>
</feature>
<dbReference type="Pfam" id="PF18962">
    <property type="entry name" value="Por_Secre_tail"/>
    <property type="match status" value="1"/>
</dbReference>
<evidence type="ECO:0000259" key="4">
    <source>
        <dbReference type="Pfam" id="PF18962"/>
    </source>
</evidence>
<dbReference type="InterPro" id="IPR026444">
    <property type="entry name" value="Secre_tail"/>
</dbReference>
<dbReference type="InterPro" id="IPR018832">
    <property type="entry name" value="Pept_C25_gingipain_C"/>
</dbReference>
<keyword evidence="1" id="KW-0378">Hydrolase</keyword>
<feature type="domain" description="Secretion system C-terminal sorting" evidence="4">
    <location>
        <begin position="1204"/>
        <end position="1269"/>
    </location>
</feature>
<evidence type="ECO:0000259" key="2">
    <source>
        <dbReference type="Pfam" id="PF07705"/>
    </source>
</evidence>
<name>A0A9D2AQF2_9BACT</name>
<dbReference type="Pfam" id="PF07705">
    <property type="entry name" value="CARDB"/>
    <property type="match status" value="1"/>
</dbReference>
<reference evidence="5" key="2">
    <citation type="submission" date="2021-04" db="EMBL/GenBank/DDBJ databases">
        <authorList>
            <person name="Gilroy R."/>
        </authorList>
    </citation>
    <scope>NUCLEOTIDE SEQUENCE</scope>
    <source>
        <strain evidence="5">ChiHjej12B11-16260</strain>
    </source>
</reference>
<dbReference type="NCBIfam" id="TIGR04183">
    <property type="entry name" value="Por_Secre_tail"/>
    <property type="match status" value="1"/>
</dbReference>
<gene>
    <name evidence="5" type="ORF">H9982_04035</name>
</gene>
<dbReference type="Pfam" id="PF10365">
    <property type="entry name" value="DUF2436"/>
    <property type="match status" value="1"/>
</dbReference>
<dbReference type="InterPro" id="IPR013783">
    <property type="entry name" value="Ig-like_fold"/>
</dbReference>
<evidence type="ECO:0000313" key="5">
    <source>
        <dbReference type="EMBL" id="HIX45369.1"/>
    </source>
</evidence>
<dbReference type="NCBIfam" id="NF038128">
    <property type="entry name" value="choice_anch_J"/>
    <property type="match status" value="2"/>
</dbReference>
<organism evidence="5 6">
    <name type="scientific">Candidatus Barnesiella excrementipullorum</name>
    <dbReference type="NCBI Taxonomy" id="2838479"/>
    <lineage>
        <taxon>Bacteria</taxon>
        <taxon>Pseudomonadati</taxon>
        <taxon>Bacteroidota</taxon>
        <taxon>Bacteroidia</taxon>
        <taxon>Bacteroidales</taxon>
        <taxon>Barnesiellaceae</taxon>
        <taxon>Barnesiella</taxon>
    </lineage>
</organism>
<comment type="caution">
    <text evidence="5">The sequence shown here is derived from an EMBL/GenBank/DDBJ whole genome shotgun (WGS) entry which is preliminary data.</text>
</comment>
<dbReference type="Proteomes" id="UP000824246">
    <property type="component" value="Unassembled WGS sequence"/>
</dbReference>
<dbReference type="Gene3D" id="2.60.40.10">
    <property type="entry name" value="Immunoglobulins"/>
    <property type="match status" value="1"/>
</dbReference>
<evidence type="ECO:0000313" key="6">
    <source>
        <dbReference type="Proteomes" id="UP000824246"/>
    </source>
</evidence>
<feature type="non-terminal residue" evidence="5">
    <location>
        <position position="1"/>
    </location>
</feature>
<dbReference type="Gene3D" id="2.60.120.200">
    <property type="match status" value="2"/>
</dbReference>
<sequence>EYKIHENADPSPNSTNIVGDGEVSILIPAGVYDYMIVSPDVDAGTLVFSHGDYAMYDDFEFQGGCTYRFQVVYRDGELGYYDYVDLYCNVDAALTSIELPPNGLDMTSAEDIAVVVVNNGMSEISGFDLSYQVNDGEIVTETCTETVAPGASLRYVFNTKADFSVETLYNVTAWVTLEGDMLPQNDTIVGLCKHIGVTQLPYSYDFSARGPENFEFDWSAEDGDGDGNKWTYTEWVAGSDGMMGVAGCSGSLLATNNDNLISVPLYFNAGDNNLTFETRCVNGNNTELLDVRYGSTTNVSEMEVIGDYAVSNTDWRMQVINFSVAEAGVYYVAFHAKSVKGMNVFIDNVNINAGYYEIAPKLEVEKVVLPYSNCDLSDQSRIGAVIVNKGTGASSNFTLTYTINGDIVESQNFTEEIVPFESATVYFDATADFSEVGEYEVLVEVSTGTVVEHANYAVVNNYAPETSLPVTTFFYSGVNYDEYWTEMTPGTWILDTFMGNFSTSVSGVENGLLSHCFALSHPLRVNLVYGNSSFGEASSFYVAFGKAGADVSTYEVVYEDLAVPNSNQVEFTVPIEEPGNYSIMIVVTTPQDARANFLLYQCTLSEVLDRDLKLSSIDAPASLYTPSDQLQGEGVFYAEVVNRGTQDMTGVKAMLYNGETLLGTTEEGVNVAVSDTVMVPVKIVMPSIAIGDELNLSMKVQGNEPDQYEEDNSLNLQAIHVTDTVRATENITDFTTGTGNWGATLFVGNVYNLAVADTLTSVSVGLAGGDSSVGLNRIGIAIYKVEADGKTLGMQLYSKTMNRGLGGGFTNIEFDPMILQPGKYFFEVQQLETSNMGLCVDAESPDNFCYENVNGVLVLTTGVTLAIRANFAHGAAVYAVDAAVDEWIAPERKEMLYSSDETISVRVRNRGVDKADFPVVCNVNGTEYKQEVSLLPNENVEVKFEHIDLSEVGSYVVEVKTMLDGDENPGNDRLTETLVSLEEANPYVMDFESCYDFDAAGDTFNPRWWTVDRLQYATDYFWEYSYPHKGESAGFIAFNPAATVPSMIDNGFEGFYPHSGERFGAAFALAWGEHGYTASDTWLISPQLQLSTNSTLELYVKTRILEFIDAKLEQYRLLISDTDDNFDSFVVLGDDVREAPVDWTKVEVDLSAYDNKPVYVAIQYIGEYLNNVVLMVDDIQVTGDGIGGVDGLPTDSDVAVYYMPSERILAIEAASEISRIEVYNIQGQQVYLAANVGKCTYRVPLSGLTRGVYVARVTTPVGTVVKKFVL</sequence>
<dbReference type="InterPro" id="IPR011635">
    <property type="entry name" value="CARDB"/>
</dbReference>
<reference evidence="5" key="1">
    <citation type="journal article" date="2021" name="PeerJ">
        <title>Extensive microbial diversity within the chicken gut microbiome revealed by metagenomics and culture.</title>
        <authorList>
            <person name="Gilroy R."/>
            <person name="Ravi A."/>
            <person name="Getino M."/>
            <person name="Pursley I."/>
            <person name="Horton D.L."/>
            <person name="Alikhan N.F."/>
            <person name="Baker D."/>
            <person name="Gharbi K."/>
            <person name="Hall N."/>
            <person name="Watson M."/>
            <person name="Adriaenssens E.M."/>
            <person name="Foster-Nyarko E."/>
            <person name="Jarju S."/>
            <person name="Secka A."/>
            <person name="Antonio M."/>
            <person name="Oren A."/>
            <person name="Chaudhuri R.R."/>
            <person name="La Ragione R."/>
            <person name="Hildebrand F."/>
            <person name="Pallen M.J."/>
        </authorList>
    </citation>
    <scope>NUCLEOTIDE SEQUENCE</scope>
    <source>
        <strain evidence="5">ChiHjej12B11-16260</strain>
    </source>
</reference>